<proteinExistence type="predicted"/>
<reference evidence="2 3" key="1">
    <citation type="submission" date="2024-02" db="EMBL/GenBank/DDBJ databases">
        <authorList>
            <person name="Vignale AGUSTIN F."/>
            <person name="Sosa J E."/>
            <person name="Modenutti C."/>
        </authorList>
    </citation>
    <scope>NUCLEOTIDE SEQUENCE [LARGE SCALE GENOMIC DNA]</scope>
</reference>
<feature type="region of interest" description="Disordered" evidence="1">
    <location>
        <begin position="77"/>
        <end position="111"/>
    </location>
</feature>
<dbReference type="AlphaFoldDB" id="A0ABC8R2D0"/>
<sequence>MSSSQSQTPNSIELVSLPACIPINQTSMSPQTPHADTNTTLTRTESLHTDIHHSVMPDCGNQPPARAVVSDVALPKAATHNHQPDTVATQAPQQAHSMMTRSKTNSMKSRVSTDVTIRYPLPRALLAAKHPIDKEPTCFTEAAK</sequence>
<dbReference type="Proteomes" id="UP001642360">
    <property type="component" value="Unassembled WGS sequence"/>
</dbReference>
<evidence type="ECO:0000256" key="1">
    <source>
        <dbReference type="SAM" id="MobiDB-lite"/>
    </source>
</evidence>
<evidence type="ECO:0000313" key="3">
    <source>
        <dbReference type="Proteomes" id="UP001642360"/>
    </source>
</evidence>
<accession>A0ABC8R2D0</accession>
<organism evidence="2 3">
    <name type="scientific">Ilex paraguariensis</name>
    <name type="common">yerba mate</name>
    <dbReference type="NCBI Taxonomy" id="185542"/>
    <lineage>
        <taxon>Eukaryota</taxon>
        <taxon>Viridiplantae</taxon>
        <taxon>Streptophyta</taxon>
        <taxon>Embryophyta</taxon>
        <taxon>Tracheophyta</taxon>
        <taxon>Spermatophyta</taxon>
        <taxon>Magnoliopsida</taxon>
        <taxon>eudicotyledons</taxon>
        <taxon>Gunneridae</taxon>
        <taxon>Pentapetalae</taxon>
        <taxon>asterids</taxon>
        <taxon>campanulids</taxon>
        <taxon>Aquifoliales</taxon>
        <taxon>Aquifoliaceae</taxon>
        <taxon>Ilex</taxon>
    </lineage>
</organism>
<comment type="caution">
    <text evidence="2">The sequence shown here is derived from an EMBL/GenBank/DDBJ whole genome shotgun (WGS) entry which is preliminary data.</text>
</comment>
<gene>
    <name evidence="2" type="ORF">ILEXP_LOCUS3187</name>
</gene>
<protein>
    <submittedName>
        <fullName evidence="2">Uncharacterized protein</fullName>
    </submittedName>
</protein>
<keyword evidence="3" id="KW-1185">Reference proteome</keyword>
<evidence type="ECO:0000313" key="2">
    <source>
        <dbReference type="EMBL" id="CAK9136212.1"/>
    </source>
</evidence>
<feature type="compositionally biased region" description="Polar residues" evidence="1">
    <location>
        <begin position="80"/>
        <end position="111"/>
    </location>
</feature>
<dbReference type="EMBL" id="CAUOFW020000742">
    <property type="protein sequence ID" value="CAK9136212.1"/>
    <property type="molecule type" value="Genomic_DNA"/>
</dbReference>
<name>A0ABC8R2D0_9AQUA</name>